<evidence type="ECO:0000256" key="3">
    <source>
        <dbReference type="ARBA" id="ARBA00022598"/>
    </source>
</evidence>
<gene>
    <name evidence="12" type="primary">syh</name>
</gene>
<sequence>MAKIQATRGTKDILPSELKYWQFVHNKIYKILQCANYQEIRTPIFENSNLYDRGIGADTDIVNKEMYRFRDRSNRDITLRPEGTAGVVRAFIENRMDSHDKLQRLWYNGAMFRYERPQSGRQRQFHQLGIELIGSADARADSEVIHLAMTIFNDLNLKNLQLNINSIGKIEDRNIYQAKLSDYLERYYDDLDRDSQNRLSSNPIRILDSKNIHTQQILDGAPIISDCLSIESQQHFDNVCNYLAILAIPYTINKKLVRGLDYYNDTAFEIKTLNSLGQDTVCGGGRYDSLIEQMGGPKTPAVGCAIGLERLLTLAKDTVNLPDEPVNFYIATQGSAANKTGMTIMKFLHQQSCTVELDLNSKTFSKQIKQANKKKAIACIIIGEQEIQQGNVIIKWMLKQEQENIPITQFKERISYLKKKLLFMQSFQIIK</sequence>
<feature type="binding site" evidence="10">
    <location>
        <begin position="262"/>
        <end position="263"/>
    </location>
    <ligand>
        <name>L-histidine</name>
        <dbReference type="ChEBI" id="CHEBI:57595"/>
    </ligand>
</feature>
<evidence type="ECO:0000256" key="6">
    <source>
        <dbReference type="ARBA" id="ARBA00022917"/>
    </source>
</evidence>
<proteinExistence type="inferred from homology"/>
<keyword evidence="4" id="KW-0547">Nucleotide-binding</keyword>
<comment type="catalytic activity">
    <reaction evidence="9">
        <text>tRNA(His) + L-histidine + ATP = L-histidyl-tRNA(His) + AMP + diphosphate + H(+)</text>
        <dbReference type="Rhea" id="RHEA:17313"/>
        <dbReference type="Rhea" id="RHEA-COMP:9665"/>
        <dbReference type="Rhea" id="RHEA-COMP:9689"/>
        <dbReference type="ChEBI" id="CHEBI:15378"/>
        <dbReference type="ChEBI" id="CHEBI:30616"/>
        <dbReference type="ChEBI" id="CHEBI:33019"/>
        <dbReference type="ChEBI" id="CHEBI:57595"/>
        <dbReference type="ChEBI" id="CHEBI:78442"/>
        <dbReference type="ChEBI" id="CHEBI:78527"/>
        <dbReference type="ChEBI" id="CHEBI:456215"/>
        <dbReference type="EC" id="6.1.1.21"/>
    </reaction>
</comment>
<dbReference type="GeneID" id="26939258"/>
<dbReference type="InterPro" id="IPR004516">
    <property type="entry name" value="HisRS/HisZ"/>
</dbReference>
<dbReference type="Pfam" id="PF13393">
    <property type="entry name" value="tRNA-synt_His"/>
    <property type="match status" value="1"/>
</dbReference>
<feature type="domain" description="Aminoacyl-transfer RNA synthetases class-II family profile" evidence="11">
    <location>
        <begin position="1"/>
        <end position="325"/>
    </location>
</feature>
<organism evidence="12">
    <name type="scientific">Wildemania schizophylla</name>
    <name type="common">Red alga</name>
    <name type="synonym">Porphyra schizophylla</name>
    <dbReference type="NCBI Taxonomy" id="1134705"/>
    <lineage>
        <taxon>Eukaryota</taxon>
        <taxon>Rhodophyta</taxon>
        <taxon>Bangiophyceae</taxon>
        <taxon>Bangiales</taxon>
        <taxon>Bangiaceae</taxon>
        <taxon>Wildemania</taxon>
    </lineage>
</organism>
<evidence type="ECO:0000256" key="9">
    <source>
        <dbReference type="ARBA" id="ARBA00047639"/>
    </source>
</evidence>
<feature type="binding site" evidence="10">
    <location>
        <position position="258"/>
    </location>
    <ligand>
        <name>L-histidine</name>
        <dbReference type="ChEBI" id="CHEBI:57595"/>
    </ligand>
</feature>
<feature type="binding site" evidence="10">
    <location>
        <begin position="82"/>
        <end position="84"/>
    </location>
    <ligand>
        <name>L-histidine</name>
        <dbReference type="ChEBI" id="CHEBI:57595"/>
    </ligand>
</feature>
<dbReference type="GO" id="GO:0005737">
    <property type="term" value="C:cytoplasm"/>
    <property type="evidence" value="ECO:0007669"/>
    <property type="project" value="InterPro"/>
</dbReference>
<reference evidence="12" key="1">
    <citation type="submission" date="2015-03" db="EMBL/GenBank/DDBJ databases">
        <title>Plastid genome analysis of the type material of Wildemania schizophylla (Bangiales, Rhodophyta).</title>
        <authorList>
            <person name="Hughey J.R."/>
        </authorList>
    </citation>
    <scope>NUCLEOTIDE SEQUENCE</scope>
</reference>
<keyword evidence="5" id="KW-0067">ATP-binding</keyword>
<accession>A0A126G266</accession>
<dbReference type="InterPro" id="IPR033656">
    <property type="entry name" value="HisRS_anticodon"/>
</dbReference>
<dbReference type="SUPFAM" id="SSF52954">
    <property type="entry name" value="Class II aaRS ABD-related"/>
    <property type="match status" value="1"/>
</dbReference>
<dbReference type="CDD" id="cd00859">
    <property type="entry name" value="HisRS_anticodon"/>
    <property type="match status" value="1"/>
</dbReference>
<dbReference type="InterPro" id="IPR006195">
    <property type="entry name" value="aa-tRNA-synth_II"/>
</dbReference>
<dbReference type="EC" id="6.1.1.21" evidence="2"/>
<evidence type="ECO:0000256" key="8">
    <source>
        <dbReference type="ARBA" id="ARBA00030619"/>
    </source>
</evidence>
<dbReference type="PIRSF" id="PIRSF001549">
    <property type="entry name" value="His-tRNA_synth"/>
    <property type="match status" value="1"/>
</dbReference>
<comment type="similarity">
    <text evidence="1">Belongs to the class-II aminoacyl-tRNA synthetase family.</text>
</comment>
<dbReference type="EMBL" id="KR020505">
    <property type="protein sequence ID" value="AKS28493.1"/>
    <property type="molecule type" value="Genomic_DNA"/>
</dbReference>
<dbReference type="NCBIfam" id="TIGR00442">
    <property type="entry name" value="hisS"/>
    <property type="match status" value="1"/>
</dbReference>
<protein>
    <recommendedName>
        <fullName evidence="2">histidine--tRNA ligase</fullName>
        <ecNumber evidence="2">6.1.1.21</ecNumber>
    </recommendedName>
    <alternativeName>
        <fullName evidence="8">Histidyl-tRNA synthetase</fullName>
    </alternativeName>
</protein>
<feature type="binding site" evidence="10">
    <location>
        <position position="113"/>
    </location>
    <ligand>
        <name>L-histidine</name>
        <dbReference type="ChEBI" id="CHEBI:57595"/>
    </ligand>
</feature>
<dbReference type="HAMAP" id="MF_00127">
    <property type="entry name" value="His_tRNA_synth"/>
    <property type="match status" value="1"/>
</dbReference>
<evidence type="ECO:0000256" key="5">
    <source>
        <dbReference type="ARBA" id="ARBA00022840"/>
    </source>
</evidence>
<dbReference type="GO" id="GO:0004821">
    <property type="term" value="F:histidine-tRNA ligase activity"/>
    <property type="evidence" value="ECO:0007669"/>
    <property type="project" value="UniProtKB-EC"/>
</dbReference>
<dbReference type="PANTHER" id="PTHR43707:SF1">
    <property type="entry name" value="HISTIDINE--TRNA LIGASE, MITOCHONDRIAL-RELATED"/>
    <property type="match status" value="1"/>
</dbReference>
<dbReference type="Gene3D" id="3.40.50.800">
    <property type="entry name" value="Anticodon-binding domain"/>
    <property type="match status" value="1"/>
</dbReference>
<dbReference type="InterPro" id="IPR015807">
    <property type="entry name" value="His-tRNA-ligase"/>
</dbReference>
<evidence type="ECO:0000256" key="7">
    <source>
        <dbReference type="ARBA" id="ARBA00023146"/>
    </source>
</evidence>
<evidence type="ECO:0000256" key="2">
    <source>
        <dbReference type="ARBA" id="ARBA00012815"/>
    </source>
</evidence>
<dbReference type="CDD" id="cd00773">
    <property type="entry name" value="HisRS-like_core"/>
    <property type="match status" value="1"/>
</dbReference>
<dbReference type="SUPFAM" id="SSF55681">
    <property type="entry name" value="Class II aaRS and biotin synthetases"/>
    <property type="match status" value="1"/>
</dbReference>
<keyword evidence="3" id="KW-0436">Ligase</keyword>
<dbReference type="PANTHER" id="PTHR43707">
    <property type="entry name" value="HISTIDYL-TRNA SYNTHETASE"/>
    <property type="match status" value="1"/>
</dbReference>
<dbReference type="InterPro" id="IPR045864">
    <property type="entry name" value="aa-tRNA-synth_II/BPL/LPL"/>
</dbReference>
<dbReference type="GO" id="GO:0005524">
    <property type="term" value="F:ATP binding"/>
    <property type="evidence" value="ECO:0007669"/>
    <property type="project" value="UniProtKB-KW"/>
</dbReference>
<evidence type="ECO:0000259" key="11">
    <source>
        <dbReference type="PROSITE" id="PS50862"/>
    </source>
</evidence>
<dbReference type="PROSITE" id="PS50862">
    <property type="entry name" value="AA_TRNA_LIGASE_II"/>
    <property type="match status" value="1"/>
</dbReference>
<keyword evidence="12" id="KW-0934">Plastid</keyword>
<feature type="binding site" evidence="10">
    <location>
        <position position="131"/>
    </location>
    <ligand>
        <name>L-histidine</name>
        <dbReference type="ChEBI" id="CHEBI:57595"/>
    </ligand>
</feature>
<dbReference type="AlphaFoldDB" id="A0A126G266"/>
<keyword evidence="6" id="KW-0648">Protein biosynthesis</keyword>
<dbReference type="Gene3D" id="3.30.930.10">
    <property type="entry name" value="Bira Bifunctional Protein, Domain 2"/>
    <property type="match status" value="1"/>
</dbReference>
<geneLocation type="plastid" evidence="12"/>
<evidence type="ECO:0000256" key="4">
    <source>
        <dbReference type="ARBA" id="ARBA00022741"/>
    </source>
</evidence>
<keyword evidence="7 12" id="KW-0030">Aminoacyl-tRNA synthetase</keyword>
<dbReference type="InterPro" id="IPR041715">
    <property type="entry name" value="HisRS-like_core"/>
</dbReference>
<dbReference type="RefSeq" id="YP_009237446.1">
    <property type="nucleotide sequence ID" value="NC_029576.1"/>
</dbReference>
<evidence type="ECO:0000313" key="12">
    <source>
        <dbReference type="EMBL" id="AKS28493.1"/>
    </source>
</evidence>
<dbReference type="Pfam" id="PF03129">
    <property type="entry name" value="HGTP_anticodon"/>
    <property type="match status" value="1"/>
</dbReference>
<evidence type="ECO:0000256" key="10">
    <source>
        <dbReference type="PIRSR" id="PIRSR001549-1"/>
    </source>
</evidence>
<dbReference type="InterPro" id="IPR004154">
    <property type="entry name" value="Anticodon-bd"/>
</dbReference>
<dbReference type="GO" id="GO:0006427">
    <property type="term" value="P:histidyl-tRNA aminoacylation"/>
    <property type="evidence" value="ECO:0007669"/>
    <property type="project" value="InterPro"/>
</dbReference>
<name>A0A126G266_WILSC</name>
<dbReference type="InterPro" id="IPR036621">
    <property type="entry name" value="Anticodon-bd_dom_sf"/>
</dbReference>
<evidence type="ECO:0000256" key="1">
    <source>
        <dbReference type="ARBA" id="ARBA00008226"/>
    </source>
</evidence>
<feature type="binding site" evidence="10">
    <location>
        <position position="127"/>
    </location>
    <ligand>
        <name>L-histidine</name>
        <dbReference type="ChEBI" id="CHEBI:57595"/>
    </ligand>
</feature>